<evidence type="ECO:0000256" key="5">
    <source>
        <dbReference type="ARBA" id="ARBA00024227"/>
    </source>
</evidence>
<keyword evidence="2" id="KW-0547">Nucleotide-binding</keyword>
<dbReference type="GO" id="GO:0004077">
    <property type="term" value="F:biotin--[biotin carboxyl-carrier protein] ligase activity"/>
    <property type="evidence" value="ECO:0007669"/>
    <property type="project" value="UniProtKB-EC"/>
</dbReference>
<dbReference type="Gene3D" id="3.30.930.10">
    <property type="entry name" value="Bira Bifunctional Protein, Domain 2"/>
    <property type="match status" value="1"/>
</dbReference>
<dbReference type="Pfam" id="PF03099">
    <property type="entry name" value="BPL_LplA_LipB"/>
    <property type="match status" value="1"/>
</dbReference>
<dbReference type="GO" id="GO:0005737">
    <property type="term" value="C:cytoplasm"/>
    <property type="evidence" value="ECO:0007669"/>
    <property type="project" value="TreeGrafter"/>
</dbReference>
<evidence type="ECO:0000256" key="2">
    <source>
        <dbReference type="ARBA" id="ARBA00022741"/>
    </source>
</evidence>
<accession>A0A832HZ87</accession>
<dbReference type="PANTHER" id="PTHR12835">
    <property type="entry name" value="BIOTIN PROTEIN LIGASE"/>
    <property type="match status" value="1"/>
</dbReference>
<dbReference type="EMBL" id="DSQF01000003">
    <property type="protein sequence ID" value="HGZ42152.1"/>
    <property type="molecule type" value="Genomic_DNA"/>
</dbReference>
<organism evidence="7">
    <name type="scientific">Eiseniibacteriota bacterium</name>
    <dbReference type="NCBI Taxonomy" id="2212470"/>
    <lineage>
        <taxon>Bacteria</taxon>
        <taxon>Candidatus Eiseniibacteriota</taxon>
    </lineage>
</organism>
<dbReference type="EC" id="6.3.4.15" evidence="5"/>
<sequence length="270" mass="27380">MDTRGRGDTPAFDRAAFGAALATCRLGRTLVARAVAGSTNDVAWEALAAGAPDGTAVVADAQTSGRGRNGRRWHHAPGRALALSVLLHPGGAARPLPALPLVAGLALARALDGLGARVELKWPNDLLLGGRKVSGILAEGRAAAGGTAAVLGVGVNVGQSAEDFPPELRATATSLAEHGVRAGREAVAAAFLNAFEPLWDELLEGGRAELLTRWRARAGFWGRAVRVRAPGGEIAGVARDLDAEGGLVVEVAGGARVTVLAGDVAVEEGA</sequence>
<reference evidence="7" key="1">
    <citation type="journal article" date="2020" name="mSystems">
        <title>Genome- and Community-Level Interaction Insights into Carbon Utilization and Element Cycling Functions of Hydrothermarchaeota in Hydrothermal Sediment.</title>
        <authorList>
            <person name="Zhou Z."/>
            <person name="Liu Y."/>
            <person name="Xu W."/>
            <person name="Pan J."/>
            <person name="Luo Z.H."/>
            <person name="Li M."/>
        </authorList>
    </citation>
    <scope>NUCLEOTIDE SEQUENCE [LARGE SCALE GENOMIC DNA]</scope>
    <source>
        <strain evidence="7">SpSt-381</strain>
    </source>
</reference>
<evidence type="ECO:0000256" key="4">
    <source>
        <dbReference type="ARBA" id="ARBA00023267"/>
    </source>
</evidence>
<dbReference type="InterPro" id="IPR004143">
    <property type="entry name" value="BPL_LPL_catalytic"/>
</dbReference>
<dbReference type="CDD" id="cd16442">
    <property type="entry name" value="BPL"/>
    <property type="match status" value="1"/>
</dbReference>
<keyword evidence="1 7" id="KW-0436">Ligase</keyword>
<dbReference type="GO" id="GO:0005524">
    <property type="term" value="F:ATP binding"/>
    <property type="evidence" value="ECO:0007669"/>
    <property type="project" value="UniProtKB-KW"/>
</dbReference>
<name>A0A832HZ87_UNCEI</name>
<comment type="caution">
    <text evidence="7">The sequence shown here is derived from an EMBL/GenBank/DDBJ whole genome shotgun (WGS) entry which is preliminary data.</text>
</comment>
<proteinExistence type="predicted"/>
<protein>
    <recommendedName>
        <fullName evidence="5">biotin--[biotin carboxyl-carrier protein] ligase</fullName>
        <ecNumber evidence="5">6.3.4.15</ecNumber>
    </recommendedName>
</protein>
<dbReference type="PANTHER" id="PTHR12835:SF5">
    <property type="entry name" value="BIOTIN--PROTEIN LIGASE"/>
    <property type="match status" value="1"/>
</dbReference>
<dbReference type="SUPFAM" id="SSF55681">
    <property type="entry name" value="Class II aaRS and biotin synthetases"/>
    <property type="match status" value="1"/>
</dbReference>
<dbReference type="InterPro" id="IPR045864">
    <property type="entry name" value="aa-tRNA-synth_II/BPL/LPL"/>
</dbReference>
<evidence type="ECO:0000256" key="3">
    <source>
        <dbReference type="ARBA" id="ARBA00022840"/>
    </source>
</evidence>
<dbReference type="SUPFAM" id="SSF50037">
    <property type="entry name" value="C-terminal domain of transcriptional repressors"/>
    <property type="match status" value="1"/>
</dbReference>
<evidence type="ECO:0000313" key="7">
    <source>
        <dbReference type="EMBL" id="HGZ42152.1"/>
    </source>
</evidence>
<keyword evidence="3" id="KW-0067">ATP-binding</keyword>
<dbReference type="NCBIfam" id="TIGR00121">
    <property type="entry name" value="birA_ligase"/>
    <property type="match status" value="1"/>
</dbReference>
<evidence type="ECO:0000259" key="6">
    <source>
        <dbReference type="PROSITE" id="PS51733"/>
    </source>
</evidence>
<dbReference type="AlphaFoldDB" id="A0A832HZ87"/>
<gene>
    <name evidence="7" type="ORF">ENR23_01775</name>
</gene>
<dbReference type="InterPro" id="IPR003142">
    <property type="entry name" value="BPL_C"/>
</dbReference>
<feature type="domain" description="BPL/LPL catalytic" evidence="6">
    <location>
        <begin position="15"/>
        <end position="203"/>
    </location>
</feature>
<evidence type="ECO:0000256" key="1">
    <source>
        <dbReference type="ARBA" id="ARBA00022598"/>
    </source>
</evidence>
<dbReference type="PROSITE" id="PS51733">
    <property type="entry name" value="BPL_LPL_CATALYTIC"/>
    <property type="match status" value="1"/>
</dbReference>
<dbReference type="Pfam" id="PF02237">
    <property type="entry name" value="BPL_C"/>
    <property type="match status" value="1"/>
</dbReference>
<keyword evidence="4" id="KW-0092">Biotin</keyword>
<dbReference type="InterPro" id="IPR008988">
    <property type="entry name" value="Transcriptional_repressor_C"/>
</dbReference>
<dbReference type="InterPro" id="IPR004408">
    <property type="entry name" value="Biotin_CoA_COase_ligase"/>
</dbReference>
<dbReference type="Gene3D" id="2.30.30.100">
    <property type="match status" value="1"/>
</dbReference>